<keyword evidence="2" id="KW-0539">Nucleus</keyword>
<protein>
    <recommendedName>
        <fullName evidence="5">Mini-chromosome maintenance complex-binding protein</fullName>
    </recommendedName>
</protein>
<dbReference type="GO" id="GO:0006261">
    <property type="term" value="P:DNA-templated DNA replication"/>
    <property type="evidence" value="ECO:0007669"/>
    <property type="project" value="TreeGrafter"/>
</dbReference>
<dbReference type="RefSeq" id="XP_002177197.1">
    <property type="nucleotide sequence ID" value="XM_002177161.1"/>
</dbReference>
<accession>B7FPE2</accession>
<dbReference type="OMA" id="VANNIQI"/>
<dbReference type="GeneID" id="7196377"/>
<reference evidence="4" key="2">
    <citation type="submission" date="2008-08" db="EMBL/GenBank/DDBJ databases">
        <authorList>
            <consortium name="Diatom Consortium"/>
            <person name="Grigoriev I."/>
            <person name="Grimwood J."/>
            <person name="Kuo A."/>
            <person name="Otillar R.P."/>
            <person name="Salamov A."/>
            <person name="Detter J.C."/>
            <person name="Lindquist E."/>
            <person name="Shapiro H."/>
            <person name="Lucas S."/>
            <person name="Glavina del Rio T."/>
            <person name="Pitluck S."/>
            <person name="Rokhsar D."/>
            <person name="Bowler C."/>
        </authorList>
    </citation>
    <scope>GENOME REANNOTATION</scope>
    <source>
        <strain evidence="4">CCAP 1055/1</strain>
    </source>
</reference>
<dbReference type="PANTHER" id="PTHR13489">
    <property type="entry name" value="MINI-CHROMOSOME MAINTENANCE COMPLEX-BINDING PROTEIN"/>
    <property type="match status" value="1"/>
</dbReference>
<dbReference type="GO" id="GO:0003682">
    <property type="term" value="F:chromatin binding"/>
    <property type="evidence" value="ECO:0007669"/>
    <property type="project" value="TreeGrafter"/>
</dbReference>
<dbReference type="Pfam" id="PF09739">
    <property type="entry name" value="MCM_bind"/>
    <property type="match status" value="2"/>
</dbReference>
<gene>
    <name evidence="3" type="ORF">PHATRDRAFT_42750</name>
</gene>
<dbReference type="HOGENOM" id="CLU_029811_0_0_1"/>
<comment type="subcellular location">
    <subcellularLocation>
        <location evidence="1">Nucleus</location>
    </subcellularLocation>
</comment>
<dbReference type="KEGG" id="pti:PHATRDRAFT_42750"/>
<dbReference type="Proteomes" id="UP000000759">
    <property type="component" value="Chromosome 1"/>
</dbReference>
<evidence type="ECO:0000256" key="1">
    <source>
        <dbReference type="ARBA" id="ARBA00004123"/>
    </source>
</evidence>
<dbReference type="EMBL" id="CM000605">
    <property type="protein sequence ID" value="EEC51660.1"/>
    <property type="molecule type" value="Genomic_DNA"/>
</dbReference>
<dbReference type="GO" id="GO:0005634">
    <property type="term" value="C:nucleus"/>
    <property type="evidence" value="ECO:0007669"/>
    <property type="project" value="UniProtKB-SubCell"/>
</dbReference>
<evidence type="ECO:0000313" key="4">
    <source>
        <dbReference type="Proteomes" id="UP000000759"/>
    </source>
</evidence>
<reference evidence="3 4" key="1">
    <citation type="journal article" date="2008" name="Nature">
        <title>The Phaeodactylum genome reveals the evolutionary history of diatom genomes.</title>
        <authorList>
            <person name="Bowler C."/>
            <person name="Allen A.E."/>
            <person name="Badger J.H."/>
            <person name="Grimwood J."/>
            <person name="Jabbari K."/>
            <person name="Kuo A."/>
            <person name="Maheswari U."/>
            <person name="Martens C."/>
            <person name="Maumus F."/>
            <person name="Otillar R.P."/>
            <person name="Rayko E."/>
            <person name="Salamov A."/>
            <person name="Vandepoele K."/>
            <person name="Beszteri B."/>
            <person name="Gruber A."/>
            <person name="Heijde M."/>
            <person name="Katinka M."/>
            <person name="Mock T."/>
            <person name="Valentin K."/>
            <person name="Verret F."/>
            <person name="Berges J.A."/>
            <person name="Brownlee C."/>
            <person name="Cadoret J.P."/>
            <person name="Chiovitti A."/>
            <person name="Choi C.J."/>
            <person name="Coesel S."/>
            <person name="De Martino A."/>
            <person name="Detter J.C."/>
            <person name="Durkin C."/>
            <person name="Falciatore A."/>
            <person name="Fournet J."/>
            <person name="Haruta M."/>
            <person name="Huysman M.J."/>
            <person name="Jenkins B.D."/>
            <person name="Jiroutova K."/>
            <person name="Jorgensen R.E."/>
            <person name="Joubert Y."/>
            <person name="Kaplan A."/>
            <person name="Kroger N."/>
            <person name="Kroth P.G."/>
            <person name="La Roche J."/>
            <person name="Lindquist E."/>
            <person name="Lommer M."/>
            <person name="Martin-Jezequel V."/>
            <person name="Lopez P.J."/>
            <person name="Lucas S."/>
            <person name="Mangogna M."/>
            <person name="McGinnis K."/>
            <person name="Medlin L.K."/>
            <person name="Montsant A."/>
            <person name="Oudot-Le Secq M.P."/>
            <person name="Napoli C."/>
            <person name="Obornik M."/>
            <person name="Parker M.S."/>
            <person name="Petit J.L."/>
            <person name="Porcel B.M."/>
            <person name="Poulsen N."/>
            <person name="Robison M."/>
            <person name="Rychlewski L."/>
            <person name="Rynearson T.A."/>
            <person name="Schmutz J."/>
            <person name="Shapiro H."/>
            <person name="Siaut M."/>
            <person name="Stanley M."/>
            <person name="Sussman M.R."/>
            <person name="Taylor A.R."/>
            <person name="Vardi A."/>
            <person name="von Dassow P."/>
            <person name="Vyverman W."/>
            <person name="Willis A."/>
            <person name="Wyrwicz L.S."/>
            <person name="Rokhsar D.S."/>
            <person name="Weissenbach J."/>
            <person name="Armbrust E.V."/>
            <person name="Green B.R."/>
            <person name="Van de Peer Y."/>
            <person name="Grigoriev I.V."/>
        </authorList>
    </citation>
    <scope>NUCLEOTIDE SEQUENCE [LARGE SCALE GENOMIC DNA]</scope>
    <source>
        <strain evidence="3 4">CCAP 1055/1</strain>
    </source>
</reference>
<dbReference type="PaxDb" id="2850-Phatr42750"/>
<dbReference type="STRING" id="556484.B7FPE2"/>
<evidence type="ECO:0000313" key="3">
    <source>
        <dbReference type="EMBL" id="EEC51660.1"/>
    </source>
</evidence>
<dbReference type="InterPro" id="IPR019140">
    <property type="entry name" value="MCM_complex-bd"/>
</dbReference>
<organism evidence="3 4">
    <name type="scientific">Phaeodactylum tricornutum (strain CCAP 1055/1)</name>
    <dbReference type="NCBI Taxonomy" id="556484"/>
    <lineage>
        <taxon>Eukaryota</taxon>
        <taxon>Sar</taxon>
        <taxon>Stramenopiles</taxon>
        <taxon>Ochrophyta</taxon>
        <taxon>Bacillariophyta</taxon>
        <taxon>Bacillariophyceae</taxon>
        <taxon>Bacillariophycidae</taxon>
        <taxon>Naviculales</taxon>
        <taxon>Phaeodactylaceae</taxon>
        <taxon>Phaeodactylum</taxon>
    </lineage>
</organism>
<sequence length="654" mass="73533">MISGYFVFRAGAPNPLSIARHFWIEGAHFSLGRDDGTVRHGTASIDCKRFSLDCCLTMVRMIVTQPVVTPVHSREDSAAEESHECLRKLQEGSDLSASDWEEIGREKNQIPVYSKNLPSQIKGGSLVRVRGMVQDMFEAEYFSTSLIPSHSLNGNSLAERTPLFLSPVPFTTPWYQEELNDGASSEENQDMHRSKRLRLEETGEEDQSSECNNQNRWWCSEYMKSDPHQTPVLAKFYYDQYGAQSPKILLNELVEAVGVLEWEEDVTSSSGTNNTTPVTLDDTMGAGAHTLWADEGIDTVIATTIPTDIPRLHVLWYQTFTLDQSLYESGHEDFTKDSFGGEDCHQAPNLLSQALSVSELSANLLWMTLLSQAERHVVSEESSDPHWTPVSTPDNTTLGCLSTQFVLPDTSDCRQLAQVMEHVLSQVLPAVYVVTITQEALTLLRPPAKRNGRIEPTPMQLPRGATLVLNASELEEGHLLASQIETLQSFQSIALNHSVPYEFDGGVHIAFEADVRVLVLCTAKTAKIVPCHEQVKCDFNAHRYHPGTILQTAHKLRQVLASTRNLGISHRCNPNNIALSNSLLDRAQKDFIQRRLECRQQKRSELYTEQDFHRWLTLTRLQARSRKSATANISDWERALALDDARNDEIQLFQ</sequence>
<name>B7FPE2_PHATC</name>
<evidence type="ECO:0008006" key="5">
    <source>
        <dbReference type="Google" id="ProtNLM"/>
    </source>
</evidence>
<dbReference type="PANTHER" id="PTHR13489:SF0">
    <property type="entry name" value="MINI-CHROMOSOME MAINTENANCE COMPLEX-BINDING PROTEIN"/>
    <property type="match status" value="1"/>
</dbReference>
<proteinExistence type="predicted"/>
<evidence type="ECO:0000256" key="2">
    <source>
        <dbReference type="ARBA" id="ARBA00023242"/>
    </source>
</evidence>
<keyword evidence="4" id="KW-1185">Reference proteome</keyword>
<dbReference type="InParanoid" id="B7FPE2"/>
<dbReference type="AlphaFoldDB" id="B7FPE2"/>
<dbReference type="eggNOG" id="KOG2545">
    <property type="taxonomic scope" value="Eukaryota"/>
</dbReference>
<dbReference type="OrthoDB" id="48289at2759"/>